<dbReference type="AlphaFoldDB" id="A0A8J2SGS3"/>
<keyword evidence="1" id="KW-0472">Membrane</keyword>
<keyword evidence="1" id="KW-1133">Transmembrane helix</keyword>
<evidence type="ECO:0000256" key="1">
    <source>
        <dbReference type="SAM" id="Phobius"/>
    </source>
</evidence>
<dbReference type="EMBL" id="CAKKNE010000001">
    <property type="protein sequence ID" value="CAH0365867.1"/>
    <property type="molecule type" value="Genomic_DNA"/>
</dbReference>
<keyword evidence="4" id="KW-1185">Reference proteome</keyword>
<feature type="transmembrane region" description="Helical" evidence="1">
    <location>
        <begin position="80"/>
        <end position="100"/>
    </location>
</feature>
<protein>
    <submittedName>
        <fullName evidence="3">Uncharacterized protein</fullName>
    </submittedName>
</protein>
<gene>
    <name evidence="3" type="ORF">PECAL_1P23280</name>
</gene>
<evidence type="ECO:0000313" key="4">
    <source>
        <dbReference type="Proteomes" id="UP000789595"/>
    </source>
</evidence>
<comment type="caution">
    <text evidence="3">The sequence shown here is derived from an EMBL/GenBank/DDBJ whole genome shotgun (WGS) entry which is preliminary data.</text>
</comment>
<reference evidence="3" key="1">
    <citation type="submission" date="2021-11" db="EMBL/GenBank/DDBJ databases">
        <authorList>
            <consortium name="Genoscope - CEA"/>
            <person name="William W."/>
        </authorList>
    </citation>
    <scope>NUCLEOTIDE SEQUENCE</scope>
</reference>
<dbReference type="Proteomes" id="UP000789595">
    <property type="component" value="Unassembled WGS sequence"/>
</dbReference>
<keyword evidence="1" id="KW-0812">Transmembrane</keyword>
<organism evidence="3 4">
    <name type="scientific">Pelagomonas calceolata</name>
    <dbReference type="NCBI Taxonomy" id="35677"/>
    <lineage>
        <taxon>Eukaryota</taxon>
        <taxon>Sar</taxon>
        <taxon>Stramenopiles</taxon>
        <taxon>Ochrophyta</taxon>
        <taxon>Pelagophyceae</taxon>
        <taxon>Pelagomonadales</taxon>
        <taxon>Pelagomonadaceae</taxon>
        <taxon>Pelagomonas</taxon>
    </lineage>
</organism>
<feature type="chain" id="PRO_5035225840" evidence="2">
    <location>
        <begin position="21"/>
        <end position="223"/>
    </location>
</feature>
<proteinExistence type="predicted"/>
<accession>A0A8J2SGS3</accession>
<name>A0A8J2SGS3_9STRA</name>
<sequence length="223" mass="23966">MPAASPAMLLWWLAASLSSAVYFHPEVMLDERTDLSRFVRSLHVTTCAAMASLAVAALFPSRIDVALSCAGDAPEALRCLTAYGLVYVCGLLCLLLETLLRHGLFSRACAMRISQAALASLFGQVVSHRGELLCAAQRSGETPRARMTFCAVYAWAALAFQLCNRIEASLDDRALDGESDDDFSDDDDVEAGDFVADAAAGLKAAMSTVENDLRSTIKGDKKY</sequence>
<feature type="transmembrane region" description="Helical" evidence="1">
    <location>
        <begin position="38"/>
        <end position="59"/>
    </location>
</feature>
<evidence type="ECO:0000256" key="2">
    <source>
        <dbReference type="SAM" id="SignalP"/>
    </source>
</evidence>
<evidence type="ECO:0000313" key="3">
    <source>
        <dbReference type="EMBL" id="CAH0365867.1"/>
    </source>
</evidence>
<feature type="signal peptide" evidence="2">
    <location>
        <begin position="1"/>
        <end position="20"/>
    </location>
</feature>
<keyword evidence="2" id="KW-0732">Signal</keyword>